<organism evidence="2 3">
    <name type="scientific">Golovinomyces cichoracearum</name>
    <dbReference type="NCBI Taxonomy" id="62708"/>
    <lineage>
        <taxon>Eukaryota</taxon>
        <taxon>Fungi</taxon>
        <taxon>Dikarya</taxon>
        <taxon>Ascomycota</taxon>
        <taxon>Pezizomycotina</taxon>
        <taxon>Leotiomycetes</taxon>
        <taxon>Erysiphales</taxon>
        <taxon>Erysiphaceae</taxon>
        <taxon>Golovinomyces</taxon>
    </lineage>
</organism>
<evidence type="ECO:0000313" key="2">
    <source>
        <dbReference type="EMBL" id="RKF71302.1"/>
    </source>
</evidence>
<dbReference type="AlphaFoldDB" id="A0A420I9Q6"/>
<dbReference type="CDD" id="cd20273">
    <property type="entry name" value="Complex1_LYR_unchar"/>
    <property type="match status" value="1"/>
</dbReference>
<sequence>MRGLHTKSISLYRSLLRAVSYFPDQYAQAIIRKQICLRFRKARMRAIEASNKNKTRKGFRSVLNSKEYIASLNQRISNGKQRLGVLTRAIGGDSDCFLKVLMIAYGRVGRRRRELIMKLLTDDPGDIPKDTTALVAMLNSGGNLEMMLESLNLKGGPKFNTFLKSQHKCRIKDVRDTIKELEPNIPKENIWGRSLPLKRVTNIKKEWWSTVLKKLLPPVSTEEFERLKGLSTGRVPLPWFSARRKPAILLNKEDEMRICSQWINILKCPLRALDETEIDKISCTPHGLEKDVDKLVDPPKYGRAPISKIIRSARSMRRLYGKVWALTSTMYADESTGKWMTEWGRGSSLYLAGHVTQPSPSDMVLFQGLEDF</sequence>
<reference evidence="2 3" key="1">
    <citation type="journal article" date="2018" name="BMC Genomics">
        <title>Comparative genome analyses reveal sequence features reflecting distinct modes of host-adaptation between dicot and monocot powdery mildew.</title>
        <authorList>
            <person name="Wu Y."/>
            <person name="Ma X."/>
            <person name="Pan Z."/>
            <person name="Kale S.D."/>
            <person name="Song Y."/>
            <person name="King H."/>
            <person name="Zhang Q."/>
            <person name="Presley C."/>
            <person name="Deng X."/>
            <person name="Wei C.I."/>
            <person name="Xiao S."/>
        </authorList>
    </citation>
    <scope>NUCLEOTIDE SEQUENCE [LARGE SCALE GENOMIC DNA]</scope>
    <source>
        <strain evidence="2">UCSC1</strain>
    </source>
</reference>
<dbReference type="Proteomes" id="UP000285405">
    <property type="component" value="Unassembled WGS sequence"/>
</dbReference>
<dbReference type="Pfam" id="PF20263">
    <property type="entry name" value="LYRM2-like"/>
    <property type="match status" value="1"/>
</dbReference>
<accession>A0A420I9Q6</accession>
<dbReference type="OrthoDB" id="5521299at2759"/>
<evidence type="ECO:0000313" key="3">
    <source>
        <dbReference type="Proteomes" id="UP000285405"/>
    </source>
</evidence>
<dbReference type="EMBL" id="MCBR01010340">
    <property type="protein sequence ID" value="RKF71302.1"/>
    <property type="molecule type" value="Genomic_DNA"/>
</dbReference>
<protein>
    <recommendedName>
        <fullName evidence="1">LYR motif-containing protein Cup1-like N-terminal domain-containing protein</fullName>
    </recommendedName>
</protein>
<feature type="domain" description="LYR motif-containing protein Cup1-like N-terminal" evidence="1">
    <location>
        <begin position="11"/>
        <end position="115"/>
    </location>
</feature>
<gene>
    <name evidence="2" type="ORF">GcC1_103021</name>
</gene>
<dbReference type="InterPro" id="IPR046896">
    <property type="entry name" value="Cup1-like_N"/>
</dbReference>
<name>A0A420I9Q6_9PEZI</name>
<proteinExistence type="predicted"/>
<comment type="caution">
    <text evidence="2">The sequence shown here is derived from an EMBL/GenBank/DDBJ whole genome shotgun (WGS) entry which is preliminary data.</text>
</comment>
<evidence type="ECO:0000259" key="1">
    <source>
        <dbReference type="Pfam" id="PF20263"/>
    </source>
</evidence>